<protein>
    <recommendedName>
        <fullName evidence="7">Segregation and condensation protein B</fullName>
    </recommendedName>
</protein>
<dbReference type="Gene3D" id="1.10.10.10">
    <property type="entry name" value="Winged helix-like DNA-binding domain superfamily/Winged helix DNA-binding domain"/>
    <property type="match status" value="1"/>
</dbReference>
<evidence type="ECO:0008006" key="7">
    <source>
        <dbReference type="Google" id="ProtNLM"/>
    </source>
</evidence>
<proteinExistence type="predicted"/>
<sequence length="104" mass="11435">MLAAIAYLQPVTRGELSNMFGKEISRDMIAGLRDAGFLSSGPRSPTHGAPYTYVTTRHFLSAFGLETLRDLPDLERLEDDGLLSRHSLVREDLAKEVADGGEQD</sequence>
<name>A0ABQ6EFI3_9SPHN</name>
<dbReference type="PANTHER" id="PTHR34298">
    <property type="entry name" value="SEGREGATION AND CONDENSATION PROTEIN B"/>
    <property type="match status" value="1"/>
</dbReference>
<evidence type="ECO:0000256" key="2">
    <source>
        <dbReference type="ARBA" id="ARBA00022618"/>
    </source>
</evidence>
<keyword evidence="1" id="KW-0963">Cytoplasm</keyword>
<dbReference type="Proteomes" id="UP001157117">
    <property type="component" value="Unassembled WGS sequence"/>
</dbReference>
<evidence type="ECO:0000313" key="5">
    <source>
        <dbReference type="EMBL" id="GLT06418.1"/>
    </source>
</evidence>
<dbReference type="EMBL" id="BSPT01000043">
    <property type="protein sequence ID" value="GLT06418.1"/>
    <property type="molecule type" value="Genomic_DNA"/>
</dbReference>
<keyword evidence="6" id="KW-1185">Reference proteome</keyword>
<keyword evidence="4" id="KW-0131">Cell cycle</keyword>
<evidence type="ECO:0000256" key="1">
    <source>
        <dbReference type="ARBA" id="ARBA00022490"/>
    </source>
</evidence>
<dbReference type="InterPro" id="IPR005234">
    <property type="entry name" value="ScpB_csome_segregation"/>
</dbReference>
<dbReference type="Pfam" id="PF04079">
    <property type="entry name" value="SMC_ScpB"/>
    <property type="match status" value="1"/>
</dbReference>
<organism evidence="5 6">
    <name type="scientific">Sphingomonas psychrolutea</name>
    <dbReference type="NCBI Taxonomy" id="1259676"/>
    <lineage>
        <taxon>Bacteria</taxon>
        <taxon>Pseudomonadati</taxon>
        <taxon>Pseudomonadota</taxon>
        <taxon>Alphaproteobacteria</taxon>
        <taxon>Sphingomonadales</taxon>
        <taxon>Sphingomonadaceae</taxon>
        <taxon>Sphingomonas</taxon>
    </lineage>
</organism>
<dbReference type="SUPFAM" id="SSF46785">
    <property type="entry name" value="Winged helix' DNA-binding domain"/>
    <property type="match status" value="1"/>
</dbReference>
<gene>
    <name evidence="5" type="ORF">GCM10007926_33540</name>
</gene>
<accession>A0ABQ6EFI3</accession>
<dbReference type="InterPro" id="IPR036388">
    <property type="entry name" value="WH-like_DNA-bd_sf"/>
</dbReference>
<keyword evidence="2" id="KW-0132">Cell division</keyword>
<evidence type="ECO:0000256" key="4">
    <source>
        <dbReference type="ARBA" id="ARBA00023306"/>
    </source>
</evidence>
<reference evidence="6" key="1">
    <citation type="journal article" date="2019" name="Int. J. Syst. Evol. Microbiol.">
        <title>The Global Catalogue of Microorganisms (GCM) 10K type strain sequencing project: providing services to taxonomists for standard genome sequencing and annotation.</title>
        <authorList>
            <consortium name="The Broad Institute Genomics Platform"/>
            <consortium name="The Broad Institute Genome Sequencing Center for Infectious Disease"/>
            <person name="Wu L."/>
            <person name="Ma J."/>
        </authorList>
    </citation>
    <scope>NUCLEOTIDE SEQUENCE [LARGE SCALE GENOMIC DNA]</scope>
    <source>
        <strain evidence="6">NBRC 109639</strain>
    </source>
</reference>
<evidence type="ECO:0000256" key="3">
    <source>
        <dbReference type="ARBA" id="ARBA00022829"/>
    </source>
</evidence>
<dbReference type="PANTHER" id="PTHR34298:SF2">
    <property type="entry name" value="SEGREGATION AND CONDENSATION PROTEIN B"/>
    <property type="match status" value="1"/>
</dbReference>
<evidence type="ECO:0000313" key="6">
    <source>
        <dbReference type="Proteomes" id="UP001157117"/>
    </source>
</evidence>
<dbReference type="InterPro" id="IPR036390">
    <property type="entry name" value="WH_DNA-bd_sf"/>
</dbReference>
<comment type="caution">
    <text evidence="5">The sequence shown here is derived from an EMBL/GenBank/DDBJ whole genome shotgun (WGS) entry which is preliminary data.</text>
</comment>
<keyword evidence="3" id="KW-0159">Chromosome partition</keyword>